<organism evidence="2 3">
    <name type="scientific">Actinophytocola algeriensis</name>
    <dbReference type="NCBI Taxonomy" id="1768010"/>
    <lineage>
        <taxon>Bacteria</taxon>
        <taxon>Bacillati</taxon>
        <taxon>Actinomycetota</taxon>
        <taxon>Actinomycetes</taxon>
        <taxon>Pseudonocardiales</taxon>
        <taxon>Pseudonocardiaceae</taxon>
    </lineage>
</organism>
<dbReference type="CDD" id="cd05829">
    <property type="entry name" value="Sortase_F"/>
    <property type="match status" value="1"/>
</dbReference>
<dbReference type="Proteomes" id="UP000520767">
    <property type="component" value="Unassembled WGS sequence"/>
</dbReference>
<comment type="caution">
    <text evidence="2">The sequence shown here is derived from an EMBL/GenBank/DDBJ whole genome shotgun (WGS) entry which is preliminary data.</text>
</comment>
<dbReference type="InterPro" id="IPR023365">
    <property type="entry name" value="Sortase_dom-sf"/>
</dbReference>
<dbReference type="AlphaFoldDB" id="A0A7W7QAT9"/>
<keyword evidence="3" id="KW-1185">Reference proteome</keyword>
<keyword evidence="1" id="KW-0378">Hydrolase</keyword>
<protein>
    <submittedName>
        <fullName evidence="2">Sortase (Surface protein transpeptidase)</fullName>
    </submittedName>
</protein>
<dbReference type="Gene3D" id="2.40.260.10">
    <property type="entry name" value="Sortase"/>
    <property type="match status" value="1"/>
</dbReference>
<name>A0A7W7QAT9_9PSEU</name>
<dbReference type="EMBL" id="JACHJQ010000006">
    <property type="protein sequence ID" value="MBB4909746.1"/>
    <property type="molecule type" value="Genomic_DNA"/>
</dbReference>
<evidence type="ECO:0000313" key="2">
    <source>
        <dbReference type="EMBL" id="MBB4909746.1"/>
    </source>
</evidence>
<dbReference type="InterPro" id="IPR005754">
    <property type="entry name" value="Sortase"/>
</dbReference>
<dbReference type="RefSeq" id="WP_184813811.1">
    <property type="nucleotide sequence ID" value="NZ_JACHJQ010000006.1"/>
</dbReference>
<dbReference type="InterPro" id="IPR042001">
    <property type="entry name" value="Sortase_F"/>
</dbReference>
<evidence type="ECO:0000313" key="3">
    <source>
        <dbReference type="Proteomes" id="UP000520767"/>
    </source>
</evidence>
<dbReference type="GO" id="GO:0016787">
    <property type="term" value="F:hydrolase activity"/>
    <property type="evidence" value="ECO:0007669"/>
    <property type="project" value="UniProtKB-KW"/>
</dbReference>
<reference evidence="2 3" key="1">
    <citation type="submission" date="2020-08" db="EMBL/GenBank/DDBJ databases">
        <title>Genomic Encyclopedia of Type Strains, Phase III (KMG-III): the genomes of soil and plant-associated and newly described type strains.</title>
        <authorList>
            <person name="Whitman W."/>
        </authorList>
    </citation>
    <scope>NUCLEOTIDE SEQUENCE [LARGE SCALE GENOMIC DNA]</scope>
    <source>
        <strain evidence="2 3">CECT 8960</strain>
    </source>
</reference>
<sequence>MKVVTWVAAVLVAVVAVVLVGTQLREVSTAATAPPVTTPPPADPGDPLRVTIPAIGVDAALVPVGLKPDGAVQTPDFGLAAWYSPGPRPGEAGPSVVLAHVDSAANGPDVFFRLNELAAGDEVVVHYRTSAVTFVVTGKEQTAKTALPTEKIWNGASAPVLRLITCGGGFDRAARSYLDNVIVYADQLG</sequence>
<accession>A0A7W7QAT9</accession>
<evidence type="ECO:0000256" key="1">
    <source>
        <dbReference type="ARBA" id="ARBA00022801"/>
    </source>
</evidence>
<gene>
    <name evidence="2" type="ORF">FHR82_006004</name>
</gene>
<dbReference type="SUPFAM" id="SSF63817">
    <property type="entry name" value="Sortase"/>
    <property type="match status" value="1"/>
</dbReference>
<dbReference type="Pfam" id="PF04203">
    <property type="entry name" value="Sortase"/>
    <property type="match status" value="1"/>
</dbReference>
<proteinExistence type="predicted"/>